<dbReference type="InterPro" id="IPR000257">
    <property type="entry name" value="Uroporphyrinogen_deCOase"/>
</dbReference>
<dbReference type="KEGG" id="fwa:DCMF_26260"/>
<name>A0A3G1KZH3_FORW1</name>
<proteinExistence type="predicted"/>
<evidence type="ECO:0000259" key="1">
    <source>
        <dbReference type="Pfam" id="PF01208"/>
    </source>
</evidence>
<organism evidence="2 3">
    <name type="scientific">Formimonas warabiya</name>
    <dbReference type="NCBI Taxonomy" id="1761012"/>
    <lineage>
        <taxon>Bacteria</taxon>
        <taxon>Bacillati</taxon>
        <taxon>Bacillota</taxon>
        <taxon>Clostridia</taxon>
        <taxon>Eubacteriales</taxon>
        <taxon>Peptococcaceae</taxon>
        <taxon>Candidatus Formimonas</taxon>
    </lineage>
</organism>
<dbReference type="RefSeq" id="WP_148137173.1">
    <property type="nucleotide sequence ID" value="NZ_CP017634.1"/>
</dbReference>
<dbReference type="GO" id="GO:0004853">
    <property type="term" value="F:uroporphyrinogen decarboxylase activity"/>
    <property type="evidence" value="ECO:0007669"/>
    <property type="project" value="InterPro"/>
</dbReference>
<dbReference type="Proteomes" id="UP000323521">
    <property type="component" value="Chromosome"/>
</dbReference>
<dbReference type="InterPro" id="IPR038071">
    <property type="entry name" value="UROD/MetE-like_sf"/>
</dbReference>
<sequence>MKRSEFVLDEMTPLERAAAMAAGRDYDRIPCRPSLGEQPTRLTGVTVSQYLNSARIMAEAHLQAFKIYGHDGVSVGPDQFGLPEALGAKMAYYVDDIPQVPEPAVKTYRDLTKLKMIDPFKDGRFPLYWEALDILRERMGHLVKVGTGIGGPFTAAALLRGTANFLKDLRQHPEDAHRLLAFTTDNIIRYLEACREKGFGCGLGEPCASNTLISPRQFQDFVQPYLSRIGAWFREKTGGGYSLHICGKTRKIWLPMVESGASSISLDGAADLGEAKKVIGHRVGLRGSVSPVEVMFQGDRESILRAAKECIMMAYDSPKGYVLGTGCRVPLGTSRENIVALMDGARMYGKMPLERRD</sequence>
<protein>
    <recommendedName>
        <fullName evidence="1">Uroporphyrinogen decarboxylase (URO-D) domain-containing protein</fullName>
    </recommendedName>
</protein>
<evidence type="ECO:0000313" key="3">
    <source>
        <dbReference type="Proteomes" id="UP000323521"/>
    </source>
</evidence>
<gene>
    <name evidence="2" type="ORF">DCMF_26260</name>
</gene>
<evidence type="ECO:0000313" key="2">
    <source>
        <dbReference type="EMBL" id="ATW27791.1"/>
    </source>
</evidence>
<dbReference type="PANTHER" id="PTHR47099:SF1">
    <property type="entry name" value="METHYLCOBAMIDE:COM METHYLTRANSFERASE MTBA"/>
    <property type="match status" value="1"/>
</dbReference>
<dbReference type="PANTHER" id="PTHR47099">
    <property type="entry name" value="METHYLCOBAMIDE:COM METHYLTRANSFERASE MTBA"/>
    <property type="match status" value="1"/>
</dbReference>
<reference evidence="2 3" key="1">
    <citation type="submission" date="2016-10" db="EMBL/GenBank/DDBJ databases">
        <title>Complete Genome Sequence of Peptococcaceae strain DCMF.</title>
        <authorList>
            <person name="Edwards R.J."/>
            <person name="Holland S.I."/>
            <person name="Deshpande N.P."/>
            <person name="Wong Y.K."/>
            <person name="Ertan H."/>
            <person name="Manefield M."/>
            <person name="Russell T.L."/>
            <person name="Lee M.J."/>
        </authorList>
    </citation>
    <scope>NUCLEOTIDE SEQUENCE [LARGE SCALE GENOMIC DNA]</scope>
    <source>
        <strain evidence="2 3">DCMF</strain>
    </source>
</reference>
<accession>A0A3G1KZH3</accession>
<feature type="domain" description="Uroporphyrinogen decarboxylase (URO-D)" evidence="1">
    <location>
        <begin position="13"/>
        <end position="346"/>
    </location>
</feature>
<dbReference type="InterPro" id="IPR052024">
    <property type="entry name" value="Methanogen_methyltrans"/>
</dbReference>
<dbReference type="Gene3D" id="3.20.20.210">
    <property type="match status" value="1"/>
</dbReference>
<dbReference type="CDD" id="cd03465">
    <property type="entry name" value="URO-D_like"/>
    <property type="match status" value="1"/>
</dbReference>
<dbReference type="OrthoDB" id="9780425at2"/>
<dbReference type="Pfam" id="PF01208">
    <property type="entry name" value="URO-D"/>
    <property type="match status" value="1"/>
</dbReference>
<dbReference type="SUPFAM" id="SSF51726">
    <property type="entry name" value="UROD/MetE-like"/>
    <property type="match status" value="1"/>
</dbReference>
<dbReference type="AlphaFoldDB" id="A0A3G1KZH3"/>
<dbReference type="GO" id="GO:0006779">
    <property type="term" value="P:porphyrin-containing compound biosynthetic process"/>
    <property type="evidence" value="ECO:0007669"/>
    <property type="project" value="InterPro"/>
</dbReference>
<keyword evidence="3" id="KW-1185">Reference proteome</keyword>
<dbReference type="EMBL" id="CP017634">
    <property type="protein sequence ID" value="ATW27791.1"/>
    <property type="molecule type" value="Genomic_DNA"/>
</dbReference>